<proteinExistence type="inferred from homology"/>
<reference evidence="3 4" key="1">
    <citation type="journal article" date="2010" name="Nature">
        <title>The Ectocarpus genome and the independent evolution of multicellularity in brown algae.</title>
        <authorList>
            <person name="Cock J.M."/>
            <person name="Sterck L."/>
            <person name="Rouze P."/>
            <person name="Scornet D."/>
            <person name="Allen A.E."/>
            <person name="Amoutzias G."/>
            <person name="Anthouard V."/>
            <person name="Artiguenave F."/>
            <person name="Aury J.M."/>
            <person name="Badger J.H."/>
            <person name="Beszteri B."/>
            <person name="Billiau K."/>
            <person name="Bonnet E."/>
            <person name="Bothwell J.H."/>
            <person name="Bowler C."/>
            <person name="Boyen C."/>
            <person name="Brownlee C."/>
            <person name="Carrano C.J."/>
            <person name="Charrier B."/>
            <person name="Cho G.Y."/>
            <person name="Coelho S.M."/>
            <person name="Collen J."/>
            <person name="Corre E."/>
            <person name="Da Silva C."/>
            <person name="Delage L."/>
            <person name="Delaroque N."/>
            <person name="Dittami S.M."/>
            <person name="Doulbeau S."/>
            <person name="Elias M."/>
            <person name="Farnham G."/>
            <person name="Gachon C.M."/>
            <person name="Gschloessl B."/>
            <person name="Heesch S."/>
            <person name="Jabbari K."/>
            <person name="Jubin C."/>
            <person name="Kawai H."/>
            <person name="Kimura K."/>
            <person name="Kloareg B."/>
            <person name="Kupper F.C."/>
            <person name="Lang D."/>
            <person name="Le Bail A."/>
            <person name="Leblanc C."/>
            <person name="Lerouge P."/>
            <person name="Lohr M."/>
            <person name="Lopez P.J."/>
            <person name="Martens C."/>
            <person name="Maumus F."/>
            <person name="Michel G."/>
            <person name="Miranda-Saavedra D."/>
            <person name="Morales J."/>
            <person name="Moreau H."/>
            <person name="Motomura T."/>
            <person name="Nagasato C."/>
            <person name="Napoli C.A."/>
            <person name="Nelson D.R."/>
            <person name="Nyvall-Collen P."/>
            <person name="Peters A.F."/>
            <person name="Pommier C."/>
            <person name="Potin P."/>
            <person name="Poulain J."/>
            <person name="Quesneville H."/>
            <person name="Read B."/>
            <person name="Rensing S.A."/>
            <person name="Ritter A."/>
            <person name="Rousvoal S."/>
            <person name="Samanta M."/>
            <person name="Samson G."/>
            <person name="Schroeder D.C."/>
            <person name="Segurens B."/>
            <person name="Strittmatter M."/>
            <person name="Tonon T."/>
            <person name="Tregear J.W."/>
            <person name="Valentin K."/>
            <person name="von Dassow P."/>
            <person name="Yamagishi T."/>
            <person name="Van de Peer Y."/>
            <person name="Wincker P."/>
        </authorList>
    </citation>
    <scope>NUCLEOTIDE SEQUENCE [LARGE SCALE GENOMIC DNA]</scope>
    <source>
        <strain evidence="4">Ec32 / CCAP1310/4</strain>
    </source>
</reference>
<feature type="domain" description="Cullin N-terminal" evidence="2">
    <location>
        <begin position="26"/>
        <end position="136"/>
    </location>
</feature>
<dbReference type="AlphaFoldDB" id="D7FJN1"/>
<dbReference type="Pfam" id="PF00888">
    <property type="entry name" value="Cullin"/>
    <property type="match status" value="1"/>
</dbReference>
<dbReference type="InterPro" id="IPR016159">
    <property type="entry name" value="Cullin_repeat-like_dom_sf"/>
</dbReference>
<dbReference type="OrthoDB" id="27073at2759"/>
<comment type="similarity">
    <text evidence="1">Belongs to the cullin family.</text>
</comment>
<dbReference type="GO" id="GO:0031625">
    <property type="term" value="F:ubiquitin protein ligase binding"/>
    <property type="evidence" value="ECO:0007669"/>
    <property type="project" value="InterPro"/>
</dbReference>
<dbReference type="Proteomes" id="UP000002630">
    <property type="component" value="Unassembled WGS sequence"/>
</dbReference>
<dbReference type="EMBL" id="FN649760">
    <property type="protein sequence ID" value="CBJ29133.1"/>
    <property type="molecule type" value="Genomic_DNA"/>
</dbReference>
<dbReference type="InParanoid" id="D7FJN1"/>
<evidence type="ECO:0000256" key="1">
    <source>
        <dbReference type="ARBA" id="ARBA00006019"/>
    </source>
</evidence>
<dbReference type="InterPro" id="IPR001373">
    <property type="entry name" value="Cullin_N"/>
</dbReference>
<dbReference type="InterPro" id="IPR045093">
    <property type="entry name" value="Cullin"/>
</dbReference>
<gene>
    <name evidence="3" type="ORF">Esi_0135_0030</name>
</gene>
<dbReference type="SUPFAM" id="SSF74788">
    <property type="entry name" value="Cullin repeat-like"/>
    <property type="match status" value="1"/>
</dbReference>
<evidence type="ECO:0000259" key="2">
    <source>
        <dbReference type="Pfam" id="PF00888"/>
    </source>
</evidence>
<name>D7FJN1_ECTSI</name>
<sequence>MPRKLLSRPTVPLLVLGIWILPPRHEYLSGTVVNALREQHGEFLLKELVRRWSNHKIMNQWMQKFFQYLDRYYVKHHSLPSLKEAGLKHFKTLVYDAVKSTVVNAMLDVINKEREGTIIDRPLIGSCVELFESMGMATLD</sequence>
<dbReference type="GO" id="GO:0006511">
    <property type="term" value="P:ubiquitin-dependent protein catabolic process"/>
    <property type="evidence" value="ECO:0007669"/>
    <property type="project" value="InterPro"/>
</dbReference>
<evidence type="ECO:0000313" key="4">
    <source>
        <dbReference type="Proteomes" id="UP000002630"/>
    </source>
</evidence>
<protein>
    <recommendedName>
        <fullName evidence="2">Cullin N-terminal domain-containing protein</fullName>
    </recommendedName>
</protein>
<dbReference type="Gene3D" id="1.20.1310.10">
    <property type="entry name" value="Cullin Repeats"/>
    <property type="match status" value="2"/>
</dbReference>
<dbReference type="eggNOG" id="KOG2166">
    <property type="taxonomic scope" value="Eukaryota"/>
</dbReference>
<dbReference type="STRING" id="2880.D7FJN1"/>
<organism evidence="3 4">
    <name type="scientific">Ectocarpus siliculosus</name>
    <name type="common">Brown alga</name>
    <name type="synonym">Conferva siliculosa</name>
    <dbReference type="NCBI Taxonomy" id="2880"/>
    <lineage>
        <taxon>Eukaryota</taxon>
        <taxon>Sar</taxon>
        <taxon>Stramenopiles</taxon>
        <taxon>Ochrophyta</taxon>
        <taxon>PX clade</taxon>
        <taxon>Phaeophyceae</taxon>
        <taxon>Ectocarpales</taxon>
        <taxon>Ectocarpaceae</taxon>
        <taxon>Ectocarpus</taxon>
    </lineage>
</organism>
<dbReference type="PANTHER" id="PTHR11932">
    <property type="entry name" value="CULLIN"/>
    <property type="match status" value="1"/>
</dbReference>
<accession>D7FJN1</accession>
<keyword evidence="4" id="KW-1185">Reference proteome</keyword>
<evidence type="ECO:0000313" key="3">
    <source>
        <dbReference type="EMBL" id="CBJ29133.1"/>
    </source>
</evidence>